<organism evidence="1 2">
    <name type="scientific">Phytophthora aleatoria</name>
    <dbReference type="NCBI Taxonomy" id="2496075"/>
    <lineage>
        <taxon>Eukaryota</taxon>
        <taxon>Sar</taxon>
        <taxon>Stramenopiles</taxon>
        <taxon>Oomycota</taxon>
        <taxon>Peronosporomycetes</taxon>
        <taxon>Peronosporales</taxon>
        <taxon>Peronosporaceae</taxon>
        <taxon>Phytophthora</taxon>
    </lineage>
</organism>
<sequence>MTQTWPDSSLALLWSPSSPHELSLATAVTHSRSRRTRCSRCRRRCRPSIVGAFGRCTAVVPFCSRCSHAFTGGRIFVWLRGIRSVYAIPGTDMDEISKSEDKGRFAVCS</sequence>
<reference evidence="1" key="1">
    <citation type="submission" date="2021-01" db="EMBL/GenBank/DDBJ databases">
        <title>Phytophthora aleatoria, a newly-described species from Pinus radiata is distinct from Phytophthora cactorum isolates based on comparative genomics.</title>
        <authorList>
            <person name="Mcdougal R."/>
            <person name="Panda P."/>
            <person name="Williams N."/>
            <person name="Studholme D.J."/>
        </authorList>
    </citation>
    <scope>NUCLEOTIDE SEQUENCE</scope>
    <source>
        <strain evidence="1">NZFS 4037</strain>
    </source>
</reference>
<dbReference type="Proteomes" id="UP000709295">
    <property type="component" value="Unassembled WGS sequence"/>
</dbReference>
<comment type="caution">
    <text evidence="1">The sequence shown here is derived from an EMBL/GenBank/DDBJ whole genome shotgun (WGS) entry which is preliminary data.</text>
</comment>
<dbReference type="EMBL" id="JAENGY010000862">
    <property type="protein sequence ID" value="KAG6955558.1"/>
    <property type="molecule type" value="Genomic_DNA"/>
</dbReference>
<name>A0A8J5J008_9STRA</name>
<accession>A0A8J5J008</accession>
<keyword evidence="2" id="KW-1185">Reference proteome</keyword>
<proteinExistence type="predicted"/>
<evidence type="ECO:0000313" key="2">
    <source>
        <dbReference type="Proteomes" id="UP000709295"/>
    </source>
</evidence>
<evidence type="ECO:0000313" key="1">
    <source>
        <dbReference type="EMBL" id="KAG6955558.1"/>
    </source>
</evidence>
<dbReference type="AlphaFoldDB" id="A0A8J5J008"/>
<gene>
    <name evidence="1" type="ORF">JG688_00011827</name>
</gene>
<protein>
    <submittedName>
        <fullName evidence="1">Uncharacterized protein</fullName>
    </submittedName>
</protein>